<keyword evidence="1" id="KW-0732">Signal</keyword>
<dbReference type="AlphaFoldDB" id="A0A9E2SFY5"/>
<organism evidence="2 3">
    <name type="scientific">Pinibacter aurantiacus</name>
    <dbReference type="NCBI Taxonomy" id="2851599"/>
    <lineage>
        <taxon>Bacteria</taxon>
        <taxon>Pseudomonadati</taxon>
        <taxon>Bacteroidota</taxon>
        <taxon>Chitinophagia</taxon>
        <taxon>Chitinophagales</taxon>
        <taxon>Chitinophagaceae</taxon>
        <taxon>Pinibacter</taxon>
    </lineage>
</organism>
<feature type="chain" id="PRO_5038912332" description="Glycoside hydrolase family 2 catalytic domain-containing protein" evidence="1">
    <location>
        <begin position="17"/>
        <end position="430"/>
    </location>
</feature>
<sequence>MKRFLFFIFCVTNAFAVKSIAQNAALQKPVKVEIVKGTDGFQLLRGGQPYFVKGAGGSAYPERIAAYGGNSIRTWGSDKGQKVLDSAQKYGLTVLMGLSVTAERHGFRYDDTAAVRKQLDKLRGEVLKYKDHPALLAWGIGNELNLNYKNPKVWNAVNDIAKMIHSLDSNHPVCTVLAGANKDVIGLINTSCPDLDFLGINTYGDLAGLPKNIRNAAWAGAYMVTEWGPTGHWESLSTPWKSAIEETSSEKAAVYKTRYEYSIGRDKEKCLGSYVFLWGQKQERTPTWYGLFTEKGEETEVIDVMQYLWTATWPRNRAPHIYSLQIDGKKSTDYLYLTAGTNYKAAVAAFDPDNDRIIYRWEMLPEPTQLSEGGDFEGRPKPAEHFVVGEINQSNITFTAPAKQGAYRLFIYVSDGKNKVATANFPFYVK</sequence>
<dbReference type="EMBL" id="JAHSPG010000018">
    <property type="protein sequence ID" value="MBV4360575.1"/>
    <property type="molecule type" value="Genomic_DNA"/>
</dbReference>
<reference evidence="2" key="1">
    <citation type="submission" date="2021-06" db="EMBL/GenBank/DDBJ databases">
        <authorList>
            <person name="Huq M.A."/>
        </authorList>
    </citation>
    <scope>NUCLEOTIDE SEQUENCE</scope>
    <source>
        <strain evidence="2">MAH-26</strain>
    </source>
</reference>
<name>A0A9E2SFY5_9BACT</name>
<evidence type="ECO:0008006" key="4">
    <source>
        <dbReference type="Google" id="ProtNLM"/>
    </source>
</evidence>
<dbReference type="Proteomes" id="UP000812270">
    <property type="component" value="Unassembled WGS sequence"/>
</dbReference>
<comment type="caution">
    <text evidence="2">The sequence shown here is derived from an EMBL/GenBank/DDBJ whole genome shotgun (WGS) entry which is preliminary data.</text>
</comment>
<keyword evidence="3" id="KW-1185">Reference proteome</keyword>
<protein>
    <recommendedName>
        <fullName evidence="4">Glycoside hydrolase family 2 catalytic domain-containing protein</fullName>
    </recommendedName>
</protein>
<evidence type="ECO:0000256" key="1">
    <source>
        <dbReference type="SAM" id="SignalP"/>
    </source>
</evidence>
<evidence type="ECO:0000313" key="2">
    <source>
        <dbReference type="EMBL" id="MBV4360575.1"/>
    </source>
</evidence>
<accession>A0A9E2SFY5</accession>
<proteinExistence type="predicted"/>
<feature type="signal peptide" evidence="1">
    <location>
        <begin position="1"/>
        <end position="16"/>
    </location>
</feature>
<gene>
    <name evidence="2" type="ORF">KTO63_25650</name>
</gene>
<dbReference type="RefSeq" id="WP_217795083.1">
    <property type="nucleotide sequence ID" value="NZ_JAHSPG010000018.1"/>
</dbReference>
<evidence type="ECO:0000313" key="3">
    <source>
        <dbReference type="Proteomes" id="UP000812270"/>
    </source>
</evidence>